<proteinExistence type="predicted"/>
<dbReference type="InterPro" id="IPR057272">
    <property type="entry name" value="Piwi_nem"/>
</dbReference>
<feature type="region of interest" description="Disordered" evidence="1">
    <location>
        <begin position="1"/>
        <end position="34"/>
    </location>
</feature>
<dbReference type="Proteomes" id="UP000829354">
    <property type="component" value="Chromosome IV"/>
</dbReference>
<dbReference type="Gene3D" id="2.170.260.10">
    <property type="entry name" value="paz domain"/>
    <property type="match status" value="1"/>
</dbReference>
<evidence type="ECO:0000313" key="3">
    <source>
        <dbReference type="EMBL" id="UMM27830.1"/>
    </source>
</evidence>
<feature type="domain" description="Piwi" evidence="2">
    <location>
        <begin position="548"/>
        <end position="814"/>
    </location>
</feature>
<dbReference type="InterPro" id="IPR003165">
    <property type="entry name" value="Piwi"/>
</dbReference>
<protein>
    <recommendedName>
        <fullName evidence="2">Piwi domain-containing protein</fullName>
    </recommendedName>
</protein>
<gene>
    <name evidence="3" type="ORF">L5515_010941</name>
</gene>
<dbReference type="CDD" id="cd02826">
    <property type="entry name" value="Piwi-like"/>
    <property type="match status" value="1"/>
</dbReference>
<organism evidence="3 4">
    <name type="scientific">Caenorhabditis briggsae</name>
    <dbReference type="NCBI Taxonomy" id="6238"/>
    <lineage>
        <taxon>Eukaryota</taxon>
        <taxon>Metazoa</taxon>
        <taxon>Ecdysozoa</taxon>
        <taxon>Nematoda</taxon>
        <taxon>Chromadorea</taxon>
        <taxon>Rhabditida</taxon>
        <taxon>Rhabditina</taxon>
        <taxon>Rhabditomorpha</taxon>
        <taxon>Rhabditoidea</taxon>
        <taxon>Rhabditidae</taxon>
        <taxon>Peloderinae</taxon>
        <taxon>Caenorhabditis</taxon>
    </lineage>
</organism>
<dbReference type="Gene3D" id="3.40.50.2300">
    <property type="match status" value="1"/>
</dbReference>
<dbReference type="PANTHER" id="PTHR22891">
    <property type="entry name" value="EUKARYOTIC TRANSLATION INITIATION FACTOR 2C"/>
    <property type="match status" value="1"/>
</dbReference>
<dbReference type="CDD" id="cd02846">
    <property type="entry name" value="PAZ_argonaute_like"/>
    <property type="match status" value="1"/>
</dbReference>
<dbReference type="PROSITE" id="PS50822">
    <property type="entry name" value="PIWI"/>
    <property type="match status" value="1"/>
</dbReference>
<dbReference type="SUPFAM" id="SSF101690">
    <property type="entry name" value="PAZ domain"/>
    <property type="match status" value="1"/>
</dbReference>
<dbReference type="Pfam" id="PF02171">
    <property type="entry name" value="Piwi"/>
    <property type="match status" value="1"/>
</dbReference>
<name>A0AAE9ESG8_CAEBR</name>
<dbReference type="GO" id="GO:0003676">
    <property type="term" value="F:nucleic acid binding"/>
    <property type="evidence" value="ECO:0007669"/>
    <property type="project" value="InterPro"/>
</dbReference>
<dbReference type="InterPro" id="IPR036085">
    <property type="entry name" value="PAZ_dom_sf"/>
</dbReference>
<dbReference type="SUPFAM" id="SSF53098">
    <property type="entry name" value="Ribonuclease H-like"/>
    <property type="match status" value="1"/>
</dbReference>
<sequence length="853" mass="97477">MYSRHQKNSNHQSTGSRDGQSQSPFQKQPRNRNGDSVKLVTNLREIIFKEGFKIFKYTVNVTYITMKDGGKTETFVEVSKSIRKDSQLEQDKIRSFKVVKEAFNLINQLREDRRPRFYDCQGCLYTFATFLKPSYSITLKDGISTSPVFLRASFQMTRSRESFEMTVEDIKNTVSKYPGNENKSLLYALKTIIEGMMNPDTAFLAPDGMLHLINGKTVGLGPMEFEEGILRSSAGIKTEVKALESTGTPKVFASHDLRNDLFHPEKAPLFDVLASFMGFRNDLEATSNLAKKISNAVSGLDFTLNYGDYPDLQEDEVIFKIDGFSKSANEIKQIVADKEMSLREVFKAKEQIELKYPDLMTVMAKRQDGAVFHFPVELVSLYPAQKMTPERMINGEQQDVDLYYGGKPHITKKYTDDMVKSMFLESAAPGISFRKQLELRGIVLKKPKIVFRNGSAQTFLQPVSLKKWTVVFVRKEEVEDLVEMLLEQWNQHGMEIAYPNVDWMGQDNNLEVVFHKAQKREKQLLLFVTHSRYALRKDIEWMEHKYRIPSLAIDFKIARKMVEDKAVKLDLADQVNKKTQGVNYAIYSDVFRNGNDLVISISFSEPSPKYAKYPFTVGFAANTSNHPLVFTSEFLYSNSDNMDSGAVLTEIFYKCLTGTRKNRGELPTRLIIYLDEVPEEEFWRIDHHYEPSCAEACSQMGAEYNPQTTMIVATQKHNERFYKIDDKGLIWNPEPGTIIDHTAVSPVFNEFYHIGPSTSYKSTVKPAKYTVVYASDPVDMEHLEQLTNDLCYWNQLKSELINVPAPLDMAQKEASKGIQFLIDNGGPIYMEDGEVDLAETNAKYGYGNMSEKL</sequence>
<reference evidence="3 4" key="1">
    <citation type="submission" date="2022-04" db="EMBL/GenBank/DDBJ databases">
        <title>Chromosome-level reference genomes for two strains of Caenorhabditis briggsae: an improved platform for comparative genomics.</title>
        <authorList>
            <person name="Stevens L."/>
            <person name="Andersen E."/>
        </authorList>
    </citation>
    <scope>NUCLEOTIDE SEQUENCE [LARGE SCALE GENOMIC DNA]</scope>
    <source>
        <strain evidence="3">VX34</strain>
        <tissue evidence="3">Whole-organism</tissue>
    </source>
</reference>
<evidence type="ECO:0000256" key="1">
    <source>
        <dbReference type="SAM" id="MobiDB-lite"/>
    </source>
</evidence>
<dbReference type="AlphaFoldDB" id="A0AAE9ESG8"/>
<dbReference type="InterPro" id="IPR036397">
    <property type="entry name" value="RNaseH_sf"/>
</dbReference>
<dbReference type="SMART" id="SM00950">
    <property type="entry name" value="Piwi"/>
    <property type="match status" value="1"/>
</dbReference>
<dbReference type="EMBL" id="CP092623">
    <property type="protein sequence ID" value="UMM27830.1"/>
    <property type="molecule type" value="Genomic_DNA"/>
</dbReference>
<evidence type="ECO:0000259" key="2">
    <source>
        <dbReference type="PROSITE" id="PS50822"/>
    </source>
</evidence>
<feature type="compositionally biased region" description="Polar residues" evidence="1">
    <location>
        <begin position="9"/>
        <end position="28"/>
    </location>
</feature>
<accession>A0AAE9ESG8</accession>
<dbReference type="InterPro" id="IPR012337">
    <property type="entry name" value="RNaseH-like_sf"/>
</dbReference>
<keyword evidence="4" id="KW-1185">Reference proteome</keyword>
<dbReference type="Gene3D" id="3.30.420.10">
    <property type="entry name" value="Ribonuclease H-like superfamily/Ribonuclease H"/>
    <property type="match status" value="1"/>
</dbReference>
<evidence type="ECO:0000313" key="4">
    <source>
        <dbReference type="Proteomes" id="UP000829354"/>
    </source>
</evidence>